<dbReference type="EMBL" id="PZKG01000094">
    <property type="protein sequence ID" value="PTE20604.1"/>
    <property type="molecule type" value="Genomic_DNA"/>
</dbReference>
<sequence length="65" mass="7216">MAKVVNLTQARKARDRAAKRAEADANAAKFGRTKAERDLEQAQADKARAALDAHKRDQADKRDPE</sequence>
<evidence type="ECO:0000256" key="1">
    <source>
        <dbReference type="SAM" id="MobiDB-lite"/>
    </source>
</evidence>
<evidence type="ECO:0000313" key="3">
    <source>
        <dbReference type="Proteomes" id="UP000241010"/>
    </source>
</evidence>
<reference evidence="2 3" key="1">
    <citation type="submission" date="2018-03" db="EMBL/GenBank/DDBJ databases">
        <title>Cereibacter changlensis.</title>
        <authorList>
            <person name="Meyer T.E."/>
            <person name="Miller S."/>
            <person name="Lodha T."/>
            <person name="Gandham S."/>
            <person name="Chintalapati S."/>
            <person name="Chintalapati V.R."/>
        </authorList>
    </citation>
    <scope>NUCLEOTIDE SEQUENCE [LARGE SCALE GENOMIC DNA]</scope>
    <source>
        <strain evidence="2 3">JA139</strain>
    </source>
</reference>
<comment type="caution">
    <text evidence="2">The sequence shown here is derived from an EMBL/GenBank/DDBJ whole genome shotgun (WGS) entry which is preliminary data.</text>
</comment>
<gene>
    <name evidence="2" type="ORF">C5F48_16595</name>
</gene>
<evidence type="ECO:0000313" key="2">
    <source>
        <dbReference type="EMBL" id="PTE20604.1"/>
    </source>
</evidence>
<keyword evidence="3" id="KW-1185">Reference proteome</keyword>
<dbReference type="InterPro" id="IPR025227">
    <property type="entry name" value="DUF4169"/>
</dbReference>
<dbReference type="Pfam" id="PF13770">
    <property type="entry name" value="DUF4169"/>
    <property type="match status" value="1"/>
</dbReference>
<dbReference type="Proteomes" id="UP000241010">
    <property type="component" value="Unassembled WGS sequence"/>
</dbReference>
<dbReference type="RefSeq" id="WP_107664991.1">
    <property type="nucleotide sequence ID" value="NZ_PZKG01000094.1"/>
</dbReference>
<feature type="compositionally biased region" description="Basic and acidic residues" evidence="1">
    <location>
        <begin position="33"/>
        <end position="65"/>
    </location>
</feature>
<protein>
    <submittedName>
        <fullName evidence="2">DUF4169 domain-containing protein</fullName>
    </submittedName>
</protein>
<feature type="region of interest" description="Disordered" evidence="1">
    <location>
        <begin position="1"/>
        <end position="65"/>
    </location>
</feature>
<accession>A0A2T4JRQ9</accession>
<name>A0A2T4JRQ9_9RHOB</name>
<dbReference type="AlphaFoldDB" id="A0A2T4JRQ9"/>
<organism evidence="2 3">
    <name type="scientific">Cereibacter changlensis JA139</name>
    <dbReference type="NCBI Taxonomy" id="1188249"/>
    <lineage>
        <taxon>Bacteria</taxon>
        <taxon>Pseudomonadati</taxon>
        <taxon>Pseudomonadota</taxon>
        <taxon>Alphaproteobacteria</taxon>
        <taxon>Rhodobacterales</taxon>
        <taxon>Paracoccaceae</taxon>
        <taxon>Cereibacter</taxon>
    </lineage>
</organism>
<proteinExistence type="predicted"/>